<dbReference type="InterPro" id="IPR029063">
    <property type="entry name" value="SAM-dependent_MTases_sf"/>
</dbReference>
<dbReference type="GO" id="GO:0003677">
    <property type="term" value="F:DNA binding"/>
    <property type="evidence" value="ECO:0007669"/>
    <property type="project" value="InterPro"/>
</dbReference>
<keyword evidence="3" id="KW-0808">Transferase</keyword>
<dbReference type="PIRSF" id="PIRSF026567">
    <property type="entry name" value="Adenine_mtase_bact_prd"/>
    <property type="match status" value="1"/>
</dbReference>
<dbReference type="InterPro" id="IPR016843">
    <property type="entry name" value="S-AdoMet-dep_Ade-MeTrfase_prd"/>
</dbReference>
<dbReference type="CDD" id="cd02440">
    <property type="entry name" value="AdoMet_MTases"/>
    <property type="match status" value="1"/>
</dbReference>
<dbReference type="Proteomes" id="UP000698173">
    <property type="component" value="Unassembled WGS sequence"/>
</dbReference>
<evidence type="ECO:0000313" key="4">
    <source>
        <dbReference type="Proteomes" id="UP000698173"/>
    </source>
</evidence>
<dbReference type="InterPro" id="IPR048375">
    <property type="entry name" value="YtxK-like_N"/>
</dbReference>
<feature type="domain" description="DNA methylase adenine-specific" evidence="1">
    <location>
        <begin position="75"/>
        <end position="288"/>
    </location>
</feature>
<dbReference type="InterPro" id="IPR052933">
    <property type="entry name" value="DNA_Protect_Modify"/>
</dbReference>
<dbReference type="SUPFAM" id="SSF53335">
    <property type="entry name" value="S-adenosyl-L-methionine-dependent methyltransferases"/>
    <property type="match status" value="1"/>
</dbReference>
<dbReference type="GO" id="GO:0008170">
    <property type="term" value="F:N-methyltransferase activity"/>
    <property type="evidence" value="ECO:0007669"/>
    <property type="project" value="InterPro"/>
</dbReference>
<evidence type="ECO:0000259" key="1">
    <source>
        <dbReference type="Pfam" id="PF02384"/>
    </source>
</evidence>
<dbReference type="GO" id="GO:0032259">
    <property type="term" value="P:methylation"/>
    <property type="evidence" value="ECO:0007669"/>
    <property type="project" value="UniProtKB-KW"/>
</dbReference>
<protein>
    <submittedName>
        <fullName evidence="3">Class I SAM-dependent methyltransferase</fullName>
    </submittedName>
</protein>
<evidence type="ECO:0000313" key="3">
    <source>
        <dbReference type="EMBL" id="HJF33653.1"/>
    </source>
</evidence>
<reference evidence="3" key="2">
    <citation type="submission" date="2021-09" db="EMBL/GenBank/DDBJ databases">
        <authorList>
            <person name="Gilroy R."/>
        </authorList>
    </citation>
    <scope>NUCLEOTIDE SEQUENCE</scope>
    <source>
        <strain evidence="3">CHK171-7178</strain>
    </source>
</reference>
<name>A0A921G262_SPOPS</name>
<accession>A0A921G262</accession>
<proteinExistence type="predicted"/>
<dbReference type="EMBL" id="DYWT01000274">
    <property type="protein sequence ID" value="HJF33653.1"/>
    <property type="molecule type" value="Genomic_DNA"/>
</dbReference>
<organism evidence="3 4">
    <name type="scientific">Sporosarcina psychrophila</name>
    <name type="common">Bacillus psychrophilus</name>
    <dbReference type="NCBI Taxonomy" id="1476"/>
    <lineage>
        <taxon>Bacteria</taxon>
        <taxon>Bacillati</taxon>
        <taxon>Bacillota</taxon>
        <taxon>Bacilli</taxon>
        <taxon>Bacillales</taxon>
        <taxon>Caryophanaceae</taxon>
        <taxon>Sporosarcina</taxon>
    </lineage>
</organism>
<dbReference type="Gene3D" id="3.40.50.150">
    <property type="entry name" value="Vaccinia Virus protein VP39"/>
    <property type="match status" value="1"/>
</dbReference>
<reference evidence="3" key="1">
    <citation type="journal article" date="2021" name="PeerJ">
        <title>Extensive microbial diversity within the chicken gut microbiome revealed by metagenomics and culture.</title>
        <authorList>
            <person name="Gilroy R."/>
            <person name="Ravi A."/>
            <person name="Getino M."/>
            <person name="Pursley I."/>
            <person name="Horton D.L."/>
            <person name="Alikhan N.F."/>
            <person name="Baker D."/>
            <person name="Gharbi K."/>
            <person name="Hall N."/>
            <person name="Watson M."/>
            <person name="Adriaenssens E.M."/>
            <person name="Foster-Nyarko E."/>
            <person name="Jarju S."/>
            <person name="Secka A."/>
            <person name="Antonio M."/>
            <person name="Oren A."/>
            <person name="Chaudhuri R.R."/>
            <person name="La Ragione R."/>
            <person name="Hildebrand F."/>
            <person name="Pallen M.J."/>
        </authorList>
    </citation>
    <scope>NUCLEOTIDE SEQUENCE</scope>
    <source>
        <strain evidence="3">CHK171-7178</strain>
    </source>
</reference>
<feature type="domain" description="YtxK-like N-terminal helical" evidence="2">
    <location>
        <begin position="8"/>
        <end position="64"/>
    </location>
</feature>
<dbReference type="Pfam" id="PF21106">
    <property type="entry name" value="YtxK_like"/>
    <property type="match status" value="1"/>
</dbReference>
<sequence length="303" mass="33472">MTTNTENIFSFIDAYAESSEGLYLEAVIEVCQKWLSGDSQPTVSETVTKEDIRRGIQLAVLKGMKQNVQPNHQMTPDSIGMLIGHIAGKLAVGEQGITLLDPAAGTGNLLYTVMNTIENDVTATAIEIDDLLVRLSAVTAELLEHPVTFYVQDALRPLFVDPVDITVSDLPVGFYPDDENALNYELMPVEGHAYAHHLFIEQSMKHTKPGGHGVFIIPANLFESNQSPILHPYLKKQTIIRAIIQLPDSLFKNAAHAKSILILQKPSPDKKVTHDVLLAKVPNMTDKHAMSLFLQKIDIWATE</sequence>
<dbReference type="InterPro" id="IPR003356">
    <property type="entry name" value="DNA_methylase_A-5"/>
</dbReference>
<comment type="caution">
    <text evidence="3">The sequence shown here is derived from an EMBL/GenBank/DDBJ whole genome shotgun (WGS) entry which is preliminary data.</text>
</comment>
<gene>
    <name evidence="3" type="ORF">K8V56_17960</name>
</gene>
<dbReference type="AlphaFoldDB" id="A0A921G262"/>
<dbReference type="PRINTS" id="PR00507">
    <property type="entry name" value="N12N6MTFRASE"/>
</dbReference>
<evidence type="ECO:0000259" key="2">
    <source>
        <dbReference type="Pfam" id="PF21106"/>
    </source>
</evidence>
<dbReference type="PANTHER" id="PTHR41313:SF1">
    <property type="entry name" value="DNA METHYLASE ADENINE-SPECIFIC DOMAIN-CONTAINING PROTEIN"/>
    <property type="match status" value="1"/>
</dbReference>
<dbReference type="Pfam" id="PF02384">
    <property type="entry name" value="N6_Mtase"/>
    <property type="match status" value="1"/>
</dbReference>
<dbReference type="PANTHER" id="PTHR41313">
    <property type="entry name" value="ADENINE-SPECIFIC METHYLTRANSFERASE"/>
    <property type="match status" value="1"/>
</dbReference>
<keyword evidence="3" id="KW-0489">Methyltransferase</keyword>